<gene>
    <name evidence="6" type="ORF">TIFTF001_047743</name>
</gene>
<dbReference type="Proteomes" id="UP001187192">
    <property type="component" value="Unassembled WGS sequence"/>
</dbReference>
<evidence type="ECO:0000256" key="2">
    <source>
        <dbReference type="ARBA" id="ARBA00023157"/>
    </source>
</evidence>
<feature type="domain" description="Bulb-type lectin" evidence="5">
    <location>
        <begin position="42"/>
        <end position="162"/>
    </location>
</feature>
<dbReference type="AlphaFoldDB" id="A0AA87YXA2"/>
<evidence type="ECO:0000313" key="7">
    <source>
        <dbReference type="Proteomes" id="UP001187192"/>
    </source>
</evidence>
<feature type="signal peptide" evidence="4">
    <location>
        <begin position="1"/>
        <end position="23"/>
    </location>
</feature>
<dbReference type="GO" id="GO:0009505">
    <property type="term" value="C:plant-type cell wall"/>
    <property type="evidence" value="ECO:0007669"/>
    <property type="project" value="TreeGrafter"/>
</dbReference>
<dbReference type="EMBL" id="BTGU01005591">
    <property type="protein sequence ID" value="GMN25694.1"/>
    <property type="molecule type" value="Genomic_DNA"/>
</dbReference>
<keyword evidence="2" id="KW-1015">Disulfide bond</keyword>
<keyword evidence="3" id="KW-0325">Glycoprotein</keyword>
<sequence>MSLLSRTLLLLSLSLFLFPSAKAKVPPNAIFKFTNNNFFGEFLDVEYGATYRFFSDIVVSPFTICFYNTTPNAYTLALRMGLTGTRRTTLQWVWEANRGNPVGENATFALGANGNLVLTDTDGRVAWQSNTANKGVVGFKLLPNGNMVLHDSKGNFIWQSFNYPTDTLLVGQSLYRFGGVNKLVSRHSERENKDGLYSLVLEPSGSMALYYKSNNSPKPLLYYSSANFSDAPNKVTFEFDTNDTESGAFFLTLSAYVTAR</sequence>
<evidence type="ECO:0000256" key="4">
    <source>
        <dbReference type="SAM" id="SignalP"/>
    </source>
</evidence>
<dbReference type="PANTHER" id="PTHR32444:SF10">
    <property type="entry name" value="CURCULIN-LIKE (MANNOSE-BINDING) LECTIN FAMILY PROTEIN-RELATED"/>
    <property type="match status" value="1"/>
</dbReference>
<feature type="non-terminal residue" evidence="6">
    <location>
        <position position="260"/>
    </location>
</feature>
<keyword evidence="1 4" id="KW-0732">Signal</keyword>
<organism evidence="6 7">
    <name type="scientific">Ficus carica</name>
    <name type="common">Common fig</name>
    <dbReference type="NCBI Taxonomy" id="3494"/>
    <lineage>
        <taxon>Eukaryota</taxon>
        <taxon>Viridiplantae</taxon>
        <taxon>Streptophyta</taxon>
        <taxon>Embryophyta</taxon>
        <taxon>Tracheophyta</taxon>
        <taxon>Spermatophyta</taxon>
        <taxon>Magnoliopsida</taxon>
        <taxon>eudicotyledons</taxon>
        <taxon>Gunneridae</taxon>
        <taxon>Pentapetalae</taxon>
        <taxon>rosids</taxon>
        <taxon>fabids</taxon>
        <taxon>Rosales</taxon>
        <taxon>Moraceae</taxon>
        <taxon>Ficeae</taxon>
        <taxon>Ficus</taxon>
    </lineage>
</organism>
<dbReference type="CDD" id="cd00028">
    <property type="entry name" value="B_lectin"/>
    <property type="match status" value="1"/>
</dbReference>
<protein>
    <recommendedName>
        <fullName evidence="5">Bulb-type lectin domain-containing protein</fullName>
    </recommendedName>
</protein>
<dbReference type="PANTHER" id="PTHR32444">
    <property type="entry name" value="BULB-TYPE LECTIN DOMAIN-CONTAINING PROTEIN"/>
    <property type="match status" value="1"/>
</dbReference>
<dbReference type="SUPFAM" id="SSF51110">
    <property type="entry name" value="alpha-D-mannose-specific plant lectins"/>
    <property type="match status" value="1"/>
</dbReference>
<evidence type="ECO:0000256" key="1">
    <source>
        <dbReference type="ARBA" id="ARBA00022729"/>
    </source>
</evidence>
<dbReference type="Gene3D" id="2.90.10.10">
    <property type="entry name" value="Bulb-type lectin domain"/>
    <property type="match status" value="2"/>
</dbReference>
<dbReference type="Pfam" id="PF01453">
    <property type="entry name" value="B_lectin"/>
    <property type="match status" value="1"/>
</dbReference>
<feature type="chain" id="PRO_5041722281" description="Bulb-type lectin domain-containing protein" evidence="4">
    <location>
        <begin position="24"/>
        <end position="260"/>
    </location>
</feature>
<name>A0AA87YXA2_FICCA</name>
<dbReference type="SMART" id="SM00108">
    <property type="entry name" value="B_lectin"/>
    <property type="match status" value="1"/>
</dbReference>
<evidence type="ECO:0000256" key="3">
    <source>
        <dbReference type="ARBA" id="ARBA00023180"/>
    </source>
</evidence>
<dbReference type="InterPro" id="IPR001480">
    <property type="entry name" value="Bulb-type_lectin_dom"/>
</dbReference>
<comment type="caution">
    <text evidence="6">The sequence shown here is derived from an EMBL/GenBank/DDBJ whole genome shotgun (WGS) entry which is preliminary data.</text>
</comment>
<accession>A0AA87YXA2</accession>
<reference evidence="6" key="1">
    <citation type="submission" date="2023-07" db="EMBL/GenBank/DDBJ databases">
        <title>draft genome sequence of fig (Ficus carica).</title>
        <authorList>
            <person name="Takahashi T."/>
            <person name="Nishimura K."/>
        </authorList>
    </citation>
    <scope>NUCLEOTIDE SEQUENCE</scope>
</reference>
<evidence type="ECO:0000313" key="6">
    <source>
        <dbReference type="EMBL" id="GMN25694.1"/>
    </source>
</evidence>
<dbReference type="PROSITE" id="PS50927">
    <property type="entry name" value="BULB_LECTIN"/>
    <property type="match status" value="1"/>
</dbReference>
<evidence type="ECO:0000259" key="5">
    <source>
        <dbReference type="PROSITE" id="PS50927"/>
    </source>
</evidence>
<dbReference type="InterPro" id="IPR036426">
    <property type="entry name" value="Bulb-type_lectin_dom_sf"/>
</dbReference>
<proteinExistence type="predicted"/>
<keyword evidence="7" id="KW-1185">Reference proteome</keyword>